<reference evidence="2 3" key="1">
    <citation type="submission" date="2015-06" db="EMBL/GenBank/DDBJ databases">
        <title>Draft genome sequence of an Alphaproteobacteria species associated to the Mediterranean sponge Oscarella lobularis.</title>
        <authorList>
            <person name="Jourda C."/>
            <person name="Santini S."/>
            <person name="Claverie J.-M."/>
        </authorList>
    </citation>
    <scope>NUCLEOTIDE SEQUENCE [LARGE SCALE GENOMIC DNA]</scope>
    <source>
        <strain evidence="2">IGS</strain>
    </source>
</reference>
<dbReference type="Pfam" id="PF13801">
    <property type="entry name" value="Metal_resist"/>
    <property type="match status" value="1"/>
</dbReference>
<dbReference type="Gene3D" id="1.20.120.1490">
    <property type="match status" value="1"/>
</dbReference>
<name>A0A0J9ECI9_9RHOB</name>
<dbReference type="PATRIC" id="fig|1675527.3.peg.709"/>
<organism evidence="2 3">
    <name type="scientific">Candidatus Rhodobacter oscarellae</name>
    <dbReference type="NCBI Taxonomy" id="1675527"/>
    <lineage>
        <taxon>Bacteria</taxon>
        <taxon>Pseudomonadati</taxon>
        <taxon>Pseudomonadota</taxon>
        <taxon>Alphaproteobacteria</taxon>
        <taxon>Rhodobacterales</taxon>
        <taxon>Rhodobacter group</taxon>
        <taxon>Rhodobacter</taxon>
    </lineage>
</organism>
<accession>A0A0J9ECI9</accession>
<comment type="caution">
    <text evidence="2">The sequence shown here is derived from an EMBL/GenBank/DDBJ whole genome shotgun (WGS) entry which is preliminary data.</text>
</comment>
<dbReference type="Proteomes" id="UP000037178">
    <property type="component" value="Unassembled WGS sequence"/>
</dbReference>
<dbReference type="InterPro" id="IPR025961">
    <property type="entry name" value="Metal_resist"/>
</dbReference>
<evidence type="ECO:0000313" key="2">
    <source>
        <dbReference type="EMBL" id="KMW60492.1"/>
    </source>
</evidence>
<gene>
    <name evidence="2" type="ORF">AIOL_000648</name>
</gene>
<evidence type="ECO:0000313" key="3">
    <source>
        <dbReference type="Proteomes" id="UP000037178"/>
    </source>
</evidence>
<protein>
    <recommendedName>
        <fullName evidence="4">Zinc resistance-associated protein</fullName>
    </recommendedName>
</protein>
<sequence length="177" mass="18674">MMRRVILATLLLAAPALANDAPYAGLDGRDIASLSSDDITALEAGAGWGLALPAELNGWPGPRHVLDLADELQLTEDQKANLQDIFDGMNAAARATGAQLIAAERALDAAFESGDLDRPALAEMLAQAETARAELRGIHLQAHLETKPLLTRHQTVLYAQARGYGAGDHSQGGHGDH</sequence>
<proteinExistence type="predicted"/>
<dbReference type="STRING" id="1675527.AIOL_000648"/>
<dbReference type="AlphaFoldDB" id="A0A0J9ECI9"/>
<evidence type="ECO:0000256" key="1">
    <source>
        <dbReference type="SAM" id="SignalP"/>
    </source>
</evidence>
<dbReference type="EMBL" id="LFTY01000001">
    <property type="protein sequence ID" value="KMW60492.1"/>
    <property type="molecule type" value="Genomic_DNA"/>
</dbReference>
<keyword evidence="1" id="KW-0732">Signal</keyword>
<feature type="chain" id="PRO_5005318419" description="Zinc resistance-associated protein" evidence="1">
    <location>
        <begin position="19"/>
        <end position="177"/>
    </location>
</feature>
<keyword evidence="3" id="KW-1185">Reference proteome</keyword>
<evidence type="ECO:0008006" key="4">
    <source>
        <dbReference type="Google" id="ProtNLM"/>
    </source>
</evidence>
<dbReference type="RefSeq" id="WP_053101166.1">
    <property type="nucleotide sequence ID" value="NZ_LFTY01000001.1"/>
</dbReference>
<feature type="signal peptide" evidence="1">
    <location>
        <begin position="1"/>
        <end position="18"/>
    </location>
</feature>